<gene>
    <name evidence="1" type="ORF">Amon01_000220900</name>
</gene>
<dbReference type="PANTHER" id="PTHR33835:SF1">
    <property type="entry name" value="METALLO-BETA-LACTAMASE DOMAIN-CONTAINING PROTEIN"/>
    <property type="match status" value="1"/>
</dbReference>
<organism evidence="1 2">
    <name type="scientific">Ambrosiozyma monospora</name>
    <name type="common">Yeast</name>
    <name type="synonym">Endomycopsis monosporus</name>
    <dbReference type="NCBI Taxonomy" id="43982"/>
    <lineage>
        <taxon>Eukaryota</taxon>
        <taxon>Fungi</taxon>
        <taxon>Dikarya</taxon>
        <taxon>Ascomycota</taxon>
        <taxon>Saccharomycotina</taxon>
        <taxon>Pichiomycetes</taxon>
        <taxon>Pichiales</taxon>
        <taxon>Pichiaceae</taxon>
        <taxon>Ambrosiozyma</taxon>
    </lineage>
</organism>
<sequence length="283" mass="32322">MGYPTPLGGVSRQVTPHIYTHSTDFTRMNKLPFGARMSVIKHKNTNKFTIYSTIPYNDEVIKSLNKLIISKGDLAQDDSFINNVSHVIIPDVEHTMAVLGYKEHLPNVEIVGMEGCNESIDKIINYKVTEKQGNKILTGTDLGLDEQSGIVEDGWQFVYIPSHQNKELMVYVPEEKTLLEGDMFFNFQHKHFKNPNSDLYNEQFEGKDPQTGLWGWVNKQVFSDGGHLKGVVEKKIFKDPSAVKKVFDEVNQKWKFEKIIPCHGDTIDRNGSNVWKDSFAFLH</sequence>
<dbReference type="PANTHER" id="PTHR33835">
    <property type="entry name" value="YALI0C07656P"/>
    <property type="match status" value="1"/>
</dbReference>
<dbReference type="Gene3D" id="3.60.15.10">
    <property type="entry name" value="Ribonuclease Z/Hydroxyacylglutathione hydrolase-like"/>
    <property type="match status" value="1"/>
</dbReference>
<dbReference type="SUPFAM" id="SSF56281">
    <property type="entry name" value="Metallo-hydrolase/oxidoreductase"/>
    <property type="match status" value="1"/>
</dbReference>
<dbReference type="OrthoDB" id="421671at2759"/>
<accession>A0A9W6YUG4</accession>
<keyword evidence="2" id="KW-1185">Reference proteome</keyword>
<protein>
    <submittedName>
        <fullName evidence="1">Unnamed protein product</fullName>
    </submittedName>
</protein>
<comment type="caution">
    <text evidence="1">The sequence shown here is derived from an EMBL/GenBank/DDBJ whole genome shotgun (WGS) entry which is preliminary data.</text>
</comment>
<name>A0A9W6YUG4_AMBMO</name>
<evidence type="ECO:0000313" key="1">
    <source>
        <dbReference type="EMBL" id="GMG21723.1"/>
    </source>
</evidence>
<dbReference type="Proteomes" id="UP001165063">
    <property type="component" value="Unassembled WGS sequence"/>
</dbReference>
<dbReference type="InterPro" id="IPR036866">
    <property type="entry name" value="RibonucZ/Hydroxyglut_hydro"/>
</dbReference>
<proteinExistence type="predicted"/>
<dbReference type="InterPro" id="IPR025638">
    <property type="entry name" value="DUF4336"/>
</dbReference>
<reference evidence="1" key="1">
    <citation type="submission" date="2023-04" db="EMBL/GenBank/DDBJ databases">
        <title>Ambrosiozyma monospora NBRC 1965.</title>
        <authorList>
            <person name="Ichikawa N."/>
            <person name="Sato H."/>
            <person name="Tonouchi N."/>
        </authorList>
    </citation>
    <scope>NUCLEOTIDE SEQUENCE</scope>
    <source>
        <strain evidence="1">NBRC 1965</strain>
    </source>
</reference>
<evidence type="ECO:0000313" key="2">
    <source>
        <dbReference type="Proteomes" id="UP001165063"/>
    </source>
</evidence>
<dbReference type="EMBL" id="BSXU01000771">
    <property type="protein sequence ID" value="GMG21723.1"/>
    <property type="molecule type" value="Genomic_DNA"/>
</dbReference>
<dbReference type="AlphaFoldDB" id="A0A9W6YUG4"/>